<dbReference type="Gene3D" id="1.20.120.30">
    <property type="entry name" value="Aspartate receptor, ligand-binding domain"/>
    <property type="match status" value="1"/>
</dbReference>
<dbReference type="PANTHER" id="PTHR32089:SF112">
    <property type="entry name" value="LYSOZYME-LIKE PROTEIN-RELATED"/>
    <property type="match status" value="1"/>
</dbReference>
<feature type="transmembrane region" description="Helical" evidence="3">
    <location>
        <begin position="12"/>
        <end position="34"/>
    </location>
</feature>
<evidence type="ECO:0000259" key="4">
    <source>
        <dbReference type="PROSITE" id="PS50111"/>
    </source>
</evidence>
<evidence type="ECO:0000313" key="5">
    <source>
        <dbReference type="EMBL" id="EHJ47008.1"/>
    </source>
</evidence>
<keyword evidence="3" id="KW-0472">Membrane</keyword>
<dbReference type="Pfam" id="PF00015">
    <property type="entry name" value="MCPsignal"/>
    <property type="match status" value="1"/>
</dbReference>
<proteinExistence type="predicted"/>
<name>G7Q4E0_9BACT</name>
<evidence type="ECO:0000256" key="3">
    <source>
        <dbReference type="SAM" id="Phobius"/>
    </source>
</evidence>
<dbReference type="PROSITE" id="PS50111">
    <property type="entry name" value="CHEMOTAXIS_TRANSDUC_2"/>
    <property type="match status" value="1"/>
</dbReference>
<protein>
    <submittedName>
        <fullName evidence="5">Methyl-accepting chemotaxis sensory transducer</fullName>
    </submittedName>
</protein>
<accession>G7Q4E0</accession>
<feature type="transmembrane region" description="Helical" evidence="3">
    <location>
        <begin position="40"/>
        <end position="63"/>
    </location>
</feature>
<dbReference type="PANTHER" id="PTHR32089">
    <property type="entry name" value="METHYL-ACCEPTING CHEMOTAXIS PROTEIN MCPB"/>
    <property type="match status" value="1"/>
</dbReference>
<dbReference type="AlphaFoldDB" id="G7Q4E0"/>
<dbReference type="SMART" id="SM00283">
    <property type="entry name" value="MA"/>
    <property type="match status" value="1"/>
</dbReference>
<sequence length="586" mass="61475">MPTTVLPEARPSLPFMAGALLVSLAVCAVAAWRLGQADPAPWIGLSAVGLGWATLAAAMAYLARRILLPATRRATVSEKTLAALESGSLVQPGNPSPVLAVYRTAFLDSKNAVGTMAAHAGTMLEDARDLSRACNEGAARGRHIGDATAELALRLDAITGAAKAGGRHIDGIAASMDLMRQASREIAGTLERTRTEADIVADAARINAGRIEALGKLAGRSATGIHEVAEAIEAVREKGQALDGDMRALDAEVLAIGSVMGIISDIADQTNLLALNAAIEAARAGESGRGFAVVADEVRKLAEKTMAATRQVGQSIAGIQRLSSQGIQSMAESEAAIAVTVDLAREQIAAIDGMVGTMGEAGREVATITAVMEKLKDVVHTASAAAEEQAQASAEITDNLERSATELHAVNEDVAACLESLRDVGADVMGMSRNLGDIGAASLQMRAAAGELAAMAKARAEGLARYDTGTPPFDIGAVKAMHLAWRSRLESVIEGHTRLAVSQVDNHHQCAFGQWYDAAAREGLGGQTLFREVGRRHARVHDLAREIVDLVAHGRRERLGAAMAAFDRERTDLFTALDALYRDMSR</sequence>
<dbReference type="InterPro" id="IPR004089">
    <property type="entry name" value="MCPsignal_dom"/>
</dbReference>
<reference evidence="6" key="1">
    <citation type="journal article" date="2015" name="Genome Announc.">
        <title>High-Quality Draft Genome Sequence of Desulfovibrio carbinoliphilus FW-101-2B, an Organic Acid-Oxidizing Sulfate-Reducing Bacterium Isolated from Uranium(VI)-Contaminated Groundwater.</title>
        <authorList>
            <person name="Ramsay B.D."/>
            <person name="Hwang C."/>
            <person name="Woo H.L."/>
            <person name="Carroll S.L."/>
            <person name="Lucas S."/>
            <person name="Han J."/>
            <person name="Lapidus A.L."/>
            <person name="Cheng J.F."/>
            <person name="Goodwin L.A."/>
            <person name="Pitluck S."/>
            <person name="Peters L."/>
            <person name="Chertkov O."/>
            <person name="Held B."/>
            <person name="Detter J.C."/>
            <person name="Han C.S."/>
            <person name="Tapia R."/>
            <person name="Land M.L."/>
            <person name="Hauser L.J."/>
            <person name="Kyrpides N.C."/>
            <person name="Ivanova N.N."/>
            <person name="Mikhailova N."/>
            <person name="Pagani I."/>
            <person name="Woyke T."/>
            <person name="Arkin A.P."/>
            <person name="Dehal P."/>
            <person name="Chivian D."/>
            <person name="Criddle C.S."/>
            <person name="Wu W."/>
            <person name="Chakraborty R."/>
            <person name="Hazen T.C."/>
            <person name="Fields M.W."/>
        </authorList>
    </citation>
    <scope>NUCLEOTIDE SEQUENCE [LARGE SCALE GENOMIC DNA]</scope>
    <source>
        <strain evidence="6">FW-101-2B</strain>
    </source>
</reference>
<keyword evidence="1 2" id="KW-0807">Transducer</keyword>
<dbReference type="RefSeq" id="WP_009180424.1">
    <property type="nucleotide sequence ID" value="NZ_CM001368.1"/>
</dbReference>
<dbReference type="SUPFAM" id="SSF58104">
    <property type="entry name" value="Methyl-accepting chemotaxis protein (MCP) signaling domain"/>
    <property type="match status" value="1"/>
</dbReference>
<dbReference type="InterPro" id="IPR025991">
    <property type="entry name" value="Chemoreceptor_zinc-bind_dom"/>
</dbReference>
<dbReference type="Gene3D" id="1.10.287.950">
    <property type="entry name" value="Methyl-accepting chemotaxis protein"/>
    <property type="match status" value="1"/>
</dbReference>
<evidence type="ECO:0000256" key="2">
    <source>
        <dbReference type="PROSITE-ProRule" id="PRU00284"/>
    </source>
</evidence>
<dbReference type="STRING" id="694327.DFW101_0994"/>
<feature type="domain" description="Methyl-accepting transducer" evidence="4">
    <location>
        <begin position="140"/>
        <end position="397"/>
    </location>
</feature>
<dbReference type="GO" id="GO:0016020">
    <property type="term" value="C:membrane"/>
    <property type="evidence" value="ECO:0007669"/>
    <property type="project" value="InterPro"/>
</dbReference>
<gene>
    <name evidence="5" type="ORF">DFW101_0994</name>
</gene>
<keyword evidence="6" id="KW-1185">Reference proteome</keyword>
<keyword evidence="3" id="KW-1133">Transmembrane helix</keyword>
<keyword evidence="3" id="KW-0812">Transmembrane</keyword>
<dbReference type="HOGENOM" id="CLU_465204_0_0_7"/>
<dbReference type="GO" id="GO:0007165">
    <property type="term" value="P:signal transduction"/>
    <property type="evidence" value="ECO:0007669"/>
    <property type="project" value="UniProtKB-KW"/>
</dbReference>
<organism evidence="5 6">
    <name type="scientific">Solidesulfovibrio carbinoliphilus subsp. oakridgensis</name>
    <dbReference type="NCBI Taxonomy" id="694327"/>
    <lineage>
        <taxon>Bacteria</taxon>
        <taxon>Pseudomonadati</taxon>
        <taxon>Thermodesulfobacteriota</taxon>
        <taxon>Desulfovibrionia</taxon>
        <taxon>Desulfovibrionales</taxon>
        <taxon>Desulfovibrionaceae</taxon>
        <taxon>Solidesulfovibrio</taxon>
    </lineage>
</organism>
<evidence type="ECO:0000256" key="1">
    <source>
        <dbReference type="ARBA" id="ARBA00023224"/>
    </source>
</evidence>
<dbReference type="OrthoDB" id="9765597at2"/>
<dbReference type="eggNOG" id="COG0840">
    <property type="taxonomic scope" value="Bacteria"/>
</dbReference>
<dbReference type="EMBL" id="CM001368">
    <property type="protein sequence ID" value="EHJ47008.1"/>
    <property type="molecule type" value="Genomic_DNA"/>
</dbReference>
<evidence type="ECO:0000313" key="6">
    <source>
        <dbReference type="Proteomes" id="UP000004662"/>
    </source>
</evidence>
<dbReference type="Pfam" id="PF13682">
    <property type="entry name" value="CZB"/>
    <property type="match status" value="1"/>
</dbReference>
<dbReference type="Proteomes" id="UP000004662">
    <property type="component" value="Chromosome"/>
</dbReference>